<reference evidence="2" key="1">
    <citation type="submission" date="2017-06" db="EMBL/GenBank/DDBJ databases">
        <authorList>
            <person name="Varghese N."/>
            <person name="Submissions S."/>
        </authorList>
    </citation>
    <scope>NUCLEOTIDE SEQUENCE [LARGE SCALE GENOMIC DNA]</scope>
    <source>
        <strain evidence="2">DSM 137</strain>
    </source>
</reference>
<name>A0A212RVE5_RHOAC</name>
<protein>
    <recommendedName>
        <fullName evidence="3">AbiTii domain-containing protein</fullName>
    </recommendedName>
</protein>
<keyword evidence="2" id="KW-1185">Reference proteome</keyword>
<gene>
    <name evidence="1" type="ORF">SAMN06265338_1086</name>
</gene>
<evidence type="ECO:0000313" key="2">
    <source>
        <dbReference type="Proteomes" id="UP000198418"/>
    </source>
</evidence>
<sequence length="238" mass="26333">MGANVRAFERLRDRARRCRQYAEHQIWRVSIPEELAAMSPEEVTLTLAEIKGADEILKAVIDRYNRNTNSDIRFMSFNDYEQKYGNPTDSVWGSISESSRLVAMWCELAITQIGGLEELKSSTTFNIGALHHSPFQHIAPGGHGVQNTTYSITSNDLRAIIDLYQKHVDELSLDVTRRRKADAQIATIEAQLIDEPDPDIVRAAGKSLKTIVEGAIGGALGNALANPGVWAPLLALFS</sequence>
<dbReference type="Proteomes" id="UP000198418">
    <property type="component" value="Unassembled WGS sequence"/>
</dbReference>
<proteinExistence type="predicted"/>
<dbReference type="AlphaFoldDB" id="A0A212RVE5"/>
<evidence type="ECO:0000313" key="1">
    <source>
        <dbReference type="EMBL" id="SNB76712.1"/>
    </source>
</evidence>
<organism evidence="1 2">
    <name type="scientific">Rhodoblastus acidophilus</name>
    <name type="common">Rhodopseudomonas acidophila</name>
    <dbReference type="NCBI Taxonomy" id="1074"/>
    <lineage>
        <taxon>Bacteria</taxon>
        <taxon>Pseudomonadati</taxon>
        <taxon>Pseudomonadota</taxon>
        <taxon>Alphaproteobacteria</taxon>
        <taxon>Hyphomicrobiales</taxon>
        <taxon>Rhodoblastaceae</taxon>
        <taxon>Rhodoblastus</taxon>
    </lineage>
</organism>
<accession>A0A212RVE5</accession>
<dbReference type="EMBL" id="FYDG01000008">
    <property type="protein sequence ID" value="SNB76712.1"/>
    <property type="molecule type" value="Genomic_DNA"/>
</dbReference>
<evidence type="ECO:0008006" key="3">
    <source>
        <dbReference type="Google" id="ProtNLM"/>
    </source>
</evidence>